<evidence type="ECO:0000256" key="2">
    <source>
        <dbReference type="SAM" id="MobiDB-lite"/>
    </source>
</evidence>
<comment type="caution">
    <text evidence="3">The sequence shown here is derived from an EMBL/GenBank/DDBJ whole genome shotgun (WGS) entry which is preliminary data.</text>
</comment>
<keyword evidence="4" id="KW-1185">Reference proteome</keyword>
<accession>A0A9D4MUI0</accession>
<organism evidence="3 4">
    <name type="scientific">Dreissena polymorpha</name>
    <name type="common">Zebra mussel</name>
    <name type="synonym">Mytilus polymorpha</name>
    <dbReference type="NCBI Taxonomy" id="45954"/>
    <lineage>
        <taxon>Eukaryota</taxon>
        <taxon>Metazoa</taxon>
        <taxon>Spiralia</taxon>
        <taxon>Lophotrochozoa</taxon>
        <taxon>Mollusca</taxon>
        <taxon>Bivalvia</taxon>
        <taxon>Autobranchia</taxon>
        <taxon>Heteroconchia</taxon>
        <taxon>Euheterodonta</taxon>
        <taxon>Imparidentia</taxon>
        <taxon>Neoheterodontei</taxon>
        <taxon>Myida</taxon>
        <taxon>Dreissenoidea</taxon>
        <taxon>Dreissenidae</taxon>
        <taxon>Dreissena</taxon>
    </lineage>
</organism>
<reference evidence="3" key="1">
    <citation type="journal article" date="2019" name="bioRxiv">
        <title>The Genome of the Zebra Mussel, Dreissena polymorpha: A Resource for Invasive Species Research.</title>
        <authorList>
            <person name="McCartney M.A."/>
            <person name="Auch B."/>
            <person name="Kono T."/>
            <person name="Mallez S."/>
            <person name="Zhang Y."/>
            <person name="Obille A."/>
            <person name="Becker A."/>
            <person name="Abrahante J.E."/>
            <person name="Garbe J."/>
            <person name="Badalamenti J.P."/>
            <person name="Herman A."/>
            <person name="Mangelson H."/>
            <person name="Liachko I."/>
            <person name="Sullivan S."/>
            <person name="Sone E.D."/>
            <person name="Koren S."/>
            <person name="Silverstein K.A.T."/>
            <person name="Beckman K.B."/>
            <person name="Gohl D.M."/>
        </authorList>
    </citation>
    <scope>NUCLEOTIDE SEQUENCE</scope>
    <source>
        <strain evidence="3">Duluth1</strain>
        <tissue evidence="3">Whole animal</tissue>
    </source>
</reference>
<dbReference type="Proteomes" id="UP000828390">
    <property type="component" value="Unassembled WGS sequence"/>
</dbReference>
<name>A0A9D4MUI0_DREPO</name>
<sequence>MDTERELRRQRRETKNKQQTLKEKELKNQKDIEILNKIKERDSKIREIQRQRDELIKMRSENNTAQHRDVNDVNDMEHEMRTELDYDDVVEGAVGFKNDDYHTNSYESDMDSIDEELSWLTKKMEETFQIHADSGDRIFKEEVRCSTKILEPSEVHDSEYEHNSDIDEIISDDDIAEKALEAEIKAMKLQQMNLKEELHRKEKAKRLKEQELLRETRRKQKEERIRKLKRTKQELEQDIMETQSTITSLDEELEPVETYDRHKYLRNAERRNTGETMPDHKPDIGEHFHKEEVTPETEVHIEADDRTDKMLIIETATLNNI</sequence>
<reference evidence="3" key="2">
    <citation type="submission" date="2020-11" db="EMBL/GenBank/DDBJ databases">
        <authorList>
            <person name="McCartney M.A."/>
            <person name="Auch B."/>
            <person name="Kono T."/>
            <person name="Mallez S."/>
            <person name="Becker A."/>
            <person name="Gohl D.M."/>
            <person name="Silverstein K.A.T."/>
            <person name="Koren S."/>
            <person name="Bechman K.B."/>
            <person name="Herman A."/>
            <person name="Abrahante J.E."/>
            <person name="Garbe J."/>
        </authorList>
    </citation>
    <scope>NUCLEOTIDE SEQUENCE</scope>
    <source>
        <strain evidence="3">Duluth1</strain>
        <tissue evidence="3">Whole animal</tissue>
    </source>
</reference>
<dbReference type="EMBL" id="JAIWYP010000001">
    <property type="protein sequence ID" value="KAH3882668.1"/>
    <property type="molecule type" value="Genomic_DNA"/>
</dbReference>
<evidence type="ECO:0000256" key="1">
    <source>
        <dbReference type="SAM" id="Coils"/>
    </source>
</evidence>
<keyword evidence="1" id="KW-0175">Coiled coil</keyword>
<feature type="region of interest" description="Disordered" evidence="2">
    <location>
        <begin position="1"/>
        <end position="24"/>
    </location>
</feature>
<protein>
    <submittedName>
        <fullName evidence="3">Uncharacterized protein</fullName>
    </submittedName>
</protein>
<evidence type="ECO:0000313" key="3">
    <source>
        <dbReference type="EMBL" id="KAH3882668.1"/>
    </source>
</evidence>
<feature type="coiled-coil region" evidence="1">
    <location>
        <begin position="177"/>
        <end position="252"/>
    </location>
</feature>
<proteinExistence type="predicted"/>
<gene>
    <name evidence="3" type="ORF">DPMN_006612</name>
</gene>
<dbReference type="AlphaFoldDB" id="A0A9D4MUI0"/>
<evidence type="ECO:0000313" key="4">
    <source>
        <dbReference type="Proteomes" id="UP000828390"/>
    </source>
</evidence>